<organism evidence="2 3">
    <name type="scientific">Artemia franciscana</name>
    <name type="common">Brine shrimp</name>
    <name type="synonym">Artemia sanfranciscana</name>
    <dbReference type="NCBI Taxonomy" id="6661"/>
    <lineage>
        <taxon>Eukaryota</taxon>
        <taxon>Metazoa</taxon>
        <taxon>Ecdysozoa</taxon>
        <taxon>Arthropoda</taxon>
        <taxon>Crustacea</taxon>
        <taxon>Branchiopoda</taxon>
        <taxon>Anostraca</taxon>
        <taxon>Artemiidae</taxon>
        <taxon>Artemia</taxon>
    </lineage>
</organism>
<dbReference type="AlphaFoldDB" id="A0AA88I9T0"/>
<evidence type="ECO:0000256" key="1">
    <source>
        <dbReference type="SAM" id="MobiDB-lite"/>
    </source>
</evidence>
<dbReference type="Proteomes" id="UP001187531">
    <property type="component" value="Unassembled WGS sequence"/>
</dbReference>
<dbReference type="PANTHER" id="PTHR46888:SF1">
    <property type="entry name" value="RIBONUCLEASE H"/>
    <property type="match status" value="1"/>
</dbReference>
<reference evidence="2" key="1">
    <citation type="submission" date="2023-07" db="EMBL/GenBank/DDBJ databases">
        <title>Chromosome-level genome assembly of Artemia franciscana.</title>
        <authorList>
            <person name="Jo E."/>
        </authorList>
    </citation>
    <scope>NUCLEOTIDE SEQUENCE</scope>
    <source>
        <tissue evidence="2">Whole body</tissue>
    </source>
</reference>
<evidence type="ECO:0000313" key="2">
    <source>
        <dbReference type="EMBL" id="KAK2724083.1"/>
    </source>
</evidence>
<proteinExistence type="predicted"/>
<dbReference type="EMBL" id="JAVRJZ010000004">
    <property type="protein sequence ID" value="KAK2724083.1"/>
    <property type="molecule type" value="Genomic_DNA"/>
</dbReference>
<feature type="region of interest" description="Disordered" evidence="1">
    <location>
        <begin position="1"/>
        <end position="26"/>
    </location>
</feature>
<evidence type="ECO:0000313" key="3">
    <source>
        <dbReference type="Proteomes" id="UP001187531"/>
    </source>
</evidence>
<name>A0AA88I9T0_ARTSF</name>
<feature type="compositionally biased region" description="Basic and acidic residues" evidence="1">
    <location>
        <begin position="1"/>
        <end position="10"/>
    </location>
</feature>
<gene>
    <name evidence="2" type="ORF">QYM36_002434</name>
</gene>
<keyword evidence="3" id="KW-1185">Reference proteome</keyword>
<comment type="caution">
    <text evidence="2">The sequence shown here is derived from an EMBL/GenBank/DDBJ whole genome shotgun (WGS) entry which is preliminary data.</text>
</comment>
<dbReference type="PANTHER" id="PTHR46888">
    <property type="entry name" value="ZINC KNUCKLE DOMAINCONTAINING PROTEIN-RELATED"/>
    <property type="match status" value="1"/>
</dbReference>
<protein>
    <submittedName>
        <fullName evidence="2">Uncharacterized protein</fullName>
    </submittedName>
</protein>
<sequence length="173" mass="19759">MSLKEQDKGNVRKRSQTQAEQRLAKYKAEEMDEERLMSMFRASMKVSMETIQVELERERETSRRQMQQQLKSLTLQFTPLVQAVQTNQSAIQNASVTAENTTIQIVKFTDGMDIDAYLTTFERTTTQNNWSRATWAVKLQALLTGKSVEAAAIVPTAISSGYDLVKEAILRRF</sequence>
<accession>A0AA88I9T0</accession>